<proteinExistence type="predicted"/>
<evidence type="ECO:0000313" key="3">
    <source>
        <dbReference type="Proteomes" id="UP001259832"/>
    </source>
</evidence>
<name>A0AAD9LSJ8_9STRA</name>
<feature type="signal peptide" evidence="1">
    <location>
        <begin position="1"/>
        <end position="23"/>
    </location>
</feature>
<feature type="chain" id="PRO_5042156972" description="RxLR effector protein" evidence="1">
    <location>
        <begin position="24"/>
        <end position="132"/>
    </location>
</feature>
<evidence type="ECO:0008006" key="4">
    <source>
        <dbReference type="Google" id="ProtNLM"/>
    </source>
</evidence>
<dbReference type="EMBL" id="JASMQC010000004">
    <property type="protein sequence ID" value="KAK1945607.1"/>
    <property type="molecule type" value="Genomic_DNA"/>
</dbReference>
<dbReference type="Proteomes" id="UP001259832">
    <property type="component" value="Unassembled WGS sequence"/>
</dbReference>
<reference evidence="2" key="1">
    <citation type="submission" date="2023-08" db="EMBL/GenBank/DDBJ databases">
        <title>Reference Genome Resource for the Citrus Pathogen Phytophthora citrophthora.</title>
        <authorList>
            <person name="Moller H."/>
            <person name="Coetzee B."/>
            <person name="Rose L.J."/>
            <person name="Van Niekerk J.M."/>
        </authorList>
    </citation>
    <scope>NUCLEOTIDE SEQUENCE</scope>
    <source>
        <strain evidence="2">STE-U-9442</strain>
    </source>
</reference>
<dbReference type="AlphaFoldDB" id="A0AAD9LSJ8"/>
<sequence>MMKFSRLYVIALLVVVMISNCNATQMDDTQLLAVKTTSSRHLRGNNDGQNGANTEERGPNVDIIISDAMKNVKKATWWKVKHAWWKHILGKDTLKARKDLGMGLMGQEALHHPNAEELKAFRKMVGFKKTYP</sequence>
<organism evidence="2 3">
    <name type="scientific">Phytophthora citrophthora</name>
    <dbReference type="NCBI Taxonomy" id="4793"/>
    <lineage>
        <taxon>Eukaryota</taxon>
        <taxon>Sar</taxon>
        <taxon>Stramenopiles</taxon>
        <taxon>Oomycota</taxon>
        <taxon>Peronosporomycetes</taxon>
        <taxon>Peronosporales</taxon>
        <taxon>Peronosporaceae</taxon>
        <taxon>Phytophthora</taxon>
    </lineage>
</organism>
<evidence type="ECO:0000256" key="1">
    <source>
        <dbReference type="SAM" id="SignalP"/>
    </source>
</evidence>
<gene>
    <name evidence="2" type="ORF">P3T76_002655</name>
</gene>
<keyword evidence="3" id="KW-1185">Reference proteome</keyword>
<comment type="caution">
    <text evidence="2">The sequence shown here is derived from an EMBL/GenBank/DDBJ whole genome shotgun (WGS) entry which is preliminary data.</text>
</comment>
<evidence type="ECO:0000313" key="2">
    <source>
        <dbReference type="EMBL" id="KAK1945607.1"/>
    </source>
</evidence>
<accession>A0AAD9LSJ8</accession>
<keyword evidence="1" id="KW-0732">Signal</keyword>
<protein>
    <recommendedName>
        <fullName evidence="4">RxLR effector protein</fullName>
    </recommendedName>
</protein>